<evidence type="ECO:0008006" key="4">
    <source>
        <dbReference type="Google" id="ProtNLM"/>
    </source>
</evidence>
<evidence type="ECO:0000313" key="2">
    <source>
        <dbReference type="EMBL" id="CAF1205646.1"/>
    </source>
</evidence>
<dbReference type="Proteomes" id="UP000663845">
    <property type="component" value="Unassembled WGS sequence"/>
</dbReference>
<dbReference type="Gene3D" id="2.130.10.130">
    <property type="entry name" value="Integrin alpha, N-terminal"/>
    <property type="match status" value="1"/>
</dbReference>
<accession>A0A814WR34</accession>
<dbReference type="Pfam" id="PF13517">
    <property type="entry name" value="FG-GAP_3"/>
    <property type="match status" value="2"/>
</dbReference>
<dbReference type="AlphaFoldDB" id="A0A814WR34"/>
<evidence type="ECO:0000256" key="1">
    <source>
        <dbReference type="ARBA" id="ARBA00022729"/>
    </source>
</evidence>
<comment type="caution">
    <text evidence="2">The sequence shown here is derived from an EMBL/GenBank/DDBJ whole genome shotgun (WGS) entry which is preliminary data.</text>
</comment>
<dbReference type="InterPro" id="IPR028994">
    <property type="entry name" value="Integrin_alpha_N"/>
</dbReference>
<protein>
    <recommendedName>
        <fullName evidence="4">VCBS repeat-containing protein</fullName>
    </recommendedName>
</protein>
<dbReference type="PANTHER" id="PTHR44103:SF1">
    <property type="entry name" value="PROPROTEIN CONVERTASE P"/>
    <property type="match status" value="1"/>
</dbReference>
<dbReference type="SUPFAM" id="SSF69318">
    <property type="entry name" value="Integrin alpha N-terminal domain"/>
    <property type="match status" value="1"/>
</dbReference>
<proteinExistence type="predicted"/>
<reference evidence="2" key="1">
    <citation type="submission" date="2021-02" db="EMBL/GenBank/DDBJ databases">
        <authorList>
            <person name="Nowell W R."/>
        </authorList>
    </citation>
    <scope>NUCLEOTIDE SEQUENCE</scope>
</reference>
<dbReference type="PANTHER" id="PTHR44103">
    <property type="entry name" value="PROPROTEIN CONVERTASE P"/>
    <property type="match status" value="1"/>
</dbReference>
<evidence type="ECO:0000313" key="3">
    <source>
        <dbReference type="Proteomes" id="UP000663845"/>
    </source>
</evidence>
<organism evidence="2 3">
    <name type="scientific">Adineta steineri</name>
    <dbReference type="NCBI Taxonomy" id="433720"/>
    <lineage>
        <taxon>Eukaryota</taxon>
        <taxon>Metazoa</taxon>
        <taxon>Spiralia</taxon>
        <taxon>Gnathifera</taxon>
        <taxon>Rotifera</taxon>
        <taxon>Eurotatoria</taxon>
        <taxon>Bdelloidea</taxon>
        <taxon>Adinetida</taxon>
        <taxon>Adinetidae</taxon>
        <taxon>Adineta</taxon>
    </lineage>
</organism>
<name>A0A814WR34_9BILA</name>
<dbReference type="EMBL" id="CAJNOG010000373">
    <property type="protein sequence ID" value="CAF1205646.1"/>
    <property type="molecule type" value="Genomic_DNA"/>
</dbReference>
<keyword evidence="1" id="KW-0732">Signal</keyword>
<dbReference type="InterPro" id="IPR013517">
    <property type="entry name" value="FG-GAP"/>
</dbReference>
<sequence>MVSHVIEPSRITIGDINNDGKVDIIAPSSISMDIIVFYNVGNGNFNNSMIIPTEAIVSIVKAVDMNKDNKVDLVALDSSTDHIITLLNDGNGVFSKQIRYENITFRSNFQVIDMNNDALPDIVVIRTGYGSSMFVLLNTNNGNFIEQERPPYSLTPSFIEAIDINGDNEMDLVMGFSNYFHIYFAFRNGTFADPIDYHSDYQLSSLETANFDNENKMYIILTHLRNNRISIFSNTGNGTFGEPKIINNIDQSNYASLIDINGEVIADKPLNTISSDEGAQHEHKLHGLAGSVKNPNRFIVFHRTLRE</sequence>
<gene>
    <name evidence="2" type="ORF">JYZ213_LOCUS27167</name>
</gene>